<evidence type="ECO:0000313" key="9">
    <source>
        <dbReference type="Proteomes" id="UP000565572"/>
    </source>
</evidence>
<feature type="transmembrane region" description="Helical" evidence="7">
    <location>
        <begin position="65"/>
        <end position="86"/>
    </location>
</feature>
<evidence type="ECO:0000256" key="2">
    <source>
        <dbReference type="ARBA" id="ARBA00022475"/>
    </source>
</evidence>
<dbReference type="EMBL" id="JACHZG010000001">
    <property type="protein sequence ID" value="MBB3327744.1"/>
    <property type="molecule type" value="Genomic_DNA"/>
</dbReference>
<feature type="transmembrane region" description="Helical" evidence="7">
    <location>
        <begin position="367"/>
        <end position="387"/>
    </location>
</feature>
<dbReference type="InterPro" id="IPR050367">
    <property type="entry name" value="APC_superfamily"/>
</dbReference>
<organism evidence="8 9">
    <name type="scientific">Microlunatus antarcticus</name>
    <dbReference type="NCBI Taxonomy" id="53388"/>
    <lineage>
        <taxon>Bacteria</taxon>
        <taxon>Bacillati</taxon>
        <taxon>Actinomycetota</taxon>
        <taxon>Actinomycetes</taxon>
        <taxon>Propionibacteriales</taxon>
        <taxon>Propionibacteriaceae</taxon>
        <taxon>Microlunatus</taxon>
    </lineage>
</organism>
<reference evidence="8 9" key="1">
    <citation type="submission" date="2020-08" db="EMBL/GenBank/DDBJ databases">
        <title>Sequencing the genomes of 1000 actinobacteria strains.</title>
        <authorList>
            <person name="Klenk H.-P."/>
        </authorList>
    </citation>
    <scope>NUCLEOTIDE SEQUENCE [LARGE SCALE GENOMIC DNA]</scope>
    <source>
        <strain evidence="8 9">DSM 11053</strain>
    </source>
</reference>
<gene>
    <name evidence="8" type="ORF">FHX39_002688</name>
</gene>
<feature type="transmembrane region" description="Helical" evidence="7">
    <location>
        <begin position="433"/>
        <end position="455"/>
    </location>
</feature>
<feature type="transmembrane region" description="Helical" evidence="7">
    <location>
        <begin position="321"/>
        <end position="343"/>
    </location>
</feature>
<evidence type="ECO:0000256" key="6">
    <source>
        <dbReference type="SAM" id="MobiDB-lite"/>
    </source>
</evidence>
<dbReference type="InterPro" id="IPR002293">
    <property type="entry name" value="AA/rel_permease1"/>
</dbReference>
<proteinExistence type="predicted"/>
<keyword evidence="4 7" id="KW-1133">Transmembrane helix</keyword>
<dbReference type="AlphaFoldDB" id="A0A7W5JWR5"/>
<evidence type="ECO:0000256" key="1">
    <source>
        <dbReference type="ARBA" id="ARBA00004651"/>
    </source>
</evidence>
<feature type="transmembrane region" description="Helical" evidence="7">
    <location>
        <begin position="179"/>
        <end position="201"/>
    </location>
</feature>
<protein>
    <submittedName>
        <fullName evidence="8">Amino acid transporter</fullName>
    </submittedName>
</protein>
<dbReference type="GO" id="GO:0022857">
    <property type="term" value="F:transmembrane transporter activity"/>
    <property type="evidence" value="ECO:0007669"/>
    <property type="project" value="InterPro"/>
</dbReference>
<feature type="region of interest" description="Disordered" evidence="6">
    <location>
        <begin position="536"/>
        <end position="560"/>
    </location>
</feature>
<dbReference type="RefSeq" id="WP_183339153.1">
    <property type="nucleotide sequence ID" value="NZ_JACHZG010000001.1"/>
</dbReference>
<evidence type="ECO:0000256" key="3">
    <source>
        <dbReference type="ARBA" id="ARBA00022692"/>
    </source>
</evidence>
<keyword evidence="2" id="KW-1003">Cell membrane</keyword>
<dbReference type="PIRSF" id="PIRSF006060">
    <property type="entry name" value="AA_transporter"/>
    <property type="match status" value="1"/>
</dbReference>
<evidence type="ECO:0000313" key="8">
    <source>
        <dbReference type="EMBL" id="MBB3327744.1"/>
    </source>
</evidence>
<feature type="transmembrane region" description="Helical" evidence="7">
    <location>
        <begin position="221"/>
        <end position="240"/>
    </location>
</feature>
<evidence type="ECO:0000256" key="5">
    <source>
        <dbReference type="ARBA" id="ARBA00023136"/>
    </source>
</evidence>
<dbReference type="Pfam" id="PF13520">
    <property type="entry name" value="AA_permease_2"/>
    <property type="match status" value="1"/>
</dbReference>
<feature type="transmembrane region" description="Helical" evidence="7">
    <location>
        <begin position="148"/>
        <end position="167"/>
    </location>
</feature>
<evidence type="ECO:0000256" key="7">
    <source>
        <dbReference type="SAM" id="Phobius"/>
    </source>
</evidence>
<keyword evidence="5 7" id="KW-0472">Membrane</keyword>
<name>A0A7W5JWR5_9ACTN</name>
<evidence type="ECO:0000256" key="4">
    <source>
        <dbReference type="ARBA" id="ARBA00022989"/>
    </source>
</evidence>
<dbReference type="Gene3D" id="1.20.1740.10">
    <property type="entry name" value="Amino acid/polyamine transporter I"/>
    <property type="match status" value="1"/>
</dbReference>
<comment type="subcellular location">
    <subcellularLocation>
        <location evidence="1">Cell membrane</location>
        <topology evidence="1">Multi-pass membrane protein</topology>
    </subcellularLocation>
</comment>
<feature type="transmembrane region" description="Helical" evidence="7">
    <location>
        <begin position="467"/>
        <end position="491"/>
    </location>
</feature>
<dbReference type="PANTHER" id="PTHR42770">
    <property type="entry name" value="AMINO ACID TRANSPORTER-RELATED"/>
    <property type="match status" value="1"/>
</dbReference>
<dbReference type="PANTHER" id="PTHR42770:SF7">
    <property type="entry name" value="MEMBRANE PROTEIN"/>
    <property type="match status" value="1"/>
</dbReference>
<dbReference type="Proteomes" id="UP000565572">
    <property type="component" value="Unassembled WGS sequence"/>
</dbReference>
<feature type="transmembrane region" description="Helical" evidence="7">
    <location>
        <begin position="399"/>
        <end position="421"/>
    </location>
</feature>
<dbReference type="GO" id="GO:0005886">
    <property type="term" value="C:plasma membrane"/>
    <property type="evidence" value="ECO:0007669"/>
    <property type="project" value="UniProtKB-SubCell"/>
</dbReference>
<sequence length="560" mass="58745">MATTVQDTTGTGAAAGEKGLKGGAIGLVSSIVVAVASTAPAYSLAASLGYVVLVANGDGLVGVKAPSIMLLAFLPMYFIAVAYAELNKAEPDCGTTFTWATRAFGPKAGWMGGWGIIVADIIVMANLAQIAGQYTFSLFGLTTLADSTFWSTVAGVLWIAIMTYVCWRGLELSARIQYCLLGIELVVLVIFAVYALVRVFGSNPPEGSITPSLTWLWPSGLSLNALVTAVLIAVFIYWGWDSAVAVNEETKDPATTPGRAAILSTLLLLATYAIVSIAMVAFAGVGDSGVGLGNEANADDIFAALGTQVFGDSALGHVMEVLLVITVLTSASASTQTTILPTARTSLSMAAYRAVPARFARIHPTHLSPSTSTIWMGAISIVFYVGMTLISENILADSIAAVGLLIAFYYGLTGFACVWFYRRTLTSSLRNFVMRGLFPLLGGVMLLGAFVIASYQYAQPDFGETSIFGIGGVFVLGIGSLLLGVVLMLAWQARHPAYFRGETLPKLAADELLLVHGGTQQPRVALPDSGEMATVIAPDRSNLPPGASAVRPQDQDPPGR</sequence>
<feature type="transmembrane region" description="Helical" evidence="7">
    <location>
        <begin position="27"/>
        <end position="53"/>
    </location>
</feature>
<keyword evidence="9" id="KW-1185">Reference proteome</keyword>
<feature type="transmembrane region" description="Helical" evidence="7">
    <location>
        <begin position="261"/>
        <end position="285"/>
    </location>
</feature>
<comment type="caution">
    <text evidence="8">The sequence shown here is derived from an EMBL/GenBank/DDBJ whole genome shotgun (WGS) entry which is preliminary data.</text>
</comment>
<keyword evidence="3 7" id="KW-0812">Transmembrane</keyword>
<feature type="transmembrane region" description="Helical" evidence="7">
    <location>
        <begin position="107"/>
        <end position="128"/>
    </location>
</feature>
<accession>A0A7W5JWR5</accession>